<protein>
    <submittedName>
        <fullName evidence="3">DUF4134 family protein</fullName>
    </submittedName>
</protein>
<dbReference type="AlphaFoldDB" id="A0A7U3SQA5"/>
<evidence type="ECO:0000313" key="3">
    <source>
        <dbReference type="EMBL" id="QPH38734.1"/>
    </source>
</evidence>
<accession>A0A7U3SQA5</accession>
<keyword evidence="1" id="KW-1133">Transmembrane helix</keyword>
<evidence type="ECO:0000256" key="2">
    <source>
        <dbReference type="SAM" id="SignalP"/>
    </source>
</evidence>
<feature type="transmembrane region" description="Helical" evidence="1">
    <location>
        <begin position="49"/>
        <end position="69"/>
    </location>
</feature>
<evidence type="ECO:0000256" key="1">
    <source>
        <dbReference type="SAM" id="Phobius"/>
    </source>
</evidence>
<keyword evidence="2" id="KW-0732">Signal</keyword>
<gene>
    <name evidence="3" type="ORF">IZT61_16905</name>
</gene>
<keyword evidence="4" id="KW-1185">Reference proteome</keyword>
<dbReference type="RefSeq" id="WP_196098211.1">
    <property type="nucleotide sequence ID" value="NZ_CP064939.1"/>
</dbReference>
<dbReference type="Proteomes" id="UP000594759">
    <property type="component" value="Chromosome"/>
</dbReference>
<dbReference type="InterPro" id="IPR025408">
    <property type="entry name" value="DUF4134"/>
</dbReference>
<sequence length="103" mass="11455">MKIFKKFVNVISISIFVLFSISAAAQPGISEFYSASSEVHRWYFSLSDLVLVIGAISGMLGGLRVYANWQTGKHHIDAQVMGWFFSCIFLSVMGIFLHGLFGL</sequence>
<feature type="signal peptide" evidence="2">
    <location>
        <begin position="1"/>
        <end position="25"/>
    </location>
</feature>
<dbReference type="Pfam" id="PF13572">
    <property type="entry name" value="DUF4134"/>
    <property type="match status" value="1"/>
</dbReference>
<keyword evidence="1" id="KW-0472">Membrane</keyword>
<proteinExistence type="predicted"/>
<keyword evidence="1" id="KW-0812">Transmembrane</keyword>
<feature type="transmembrane region" description="Helical" evidence="1">
    <location>
        <begin position="81"/>
        <end position="101"/>
    </location>
</feature>
<reference evidence="3 4" key="1">
    <citation type="submission" date="2020-11" db="EMBL/GenBank/DDBJ databases">
        <title>Pedobacter endophytica, an endophytic bacteria isolated form Carex pumila.</title>
        <authorList>
            <person name="Peng Y."/>
            <person name="Jiang L."/>
            <person name="Lee J."/>
        </authorList>
    </citation>
    <scope>NUCLEOTIDE SEQUENCE [LARGE SCALE GENOMIC DNA]</scope>
    <source>
        <strain evidence="3 4">JBR3-12</strain>
    </source>
</reference>
<organism evidence="3 4">
    <name type="scientific">Pedobacter endophyticus</name>
    <dbReference type="NCBI Taxonomy" id="2789740"/>
    <lineage>
        <taxon>Bacteria</taxon>
        <taxon>Pseudomonadati</taxon>
        <taxon>Bacteroidota</taxon>
        <taxon>Sphingobacteriia</taxon>
        <taxon>Sphingobacteriales</taxon>
        <taxon>Sphingobacteriaceae</taxon>
        <taxon>Pedobacter</taxon>
    </lineage>
</organism>
<name>A0A7U3SQA5_9SPHI</name>
<evidence type="ECO:0000313" key="4">
    <source>
        <dbReference type="Proteomes" id="UP000594759"/>
    </source>
</evidence>
<dbReference type="EMBL" id="CP064939">
    <property type="protein sequence ID" value="QPH38734.1"/>
    <property type="molecule type" value="Genomic_DNA"/>
</dbReference>
<feature type="chain" id="PRO_5032730824" evidence="2">
    <location>
        <begin position="26"/>
        <end position="103"/>
    </location>
</feature>
<dbReference type="KEGG" id="pex:IZT61_16905"/>